<sequence length="674" mass="71296">MSRFPLACIASRHPHALANLIVVSVAATTILQSLVNGALTVAVPSIALDLGVTTDMLQWPIAVLSLSNGALLLIAGAIADSIVGRRSMFLAGLAVFAIAAVGTAFVRNGIQLSALCACIGCAAAMLSPAGVGILAACLPDQGQYKSRAFAALGAGQPIGFIVGLLLGGILSTGGRWRFIFWIAAGIAFLFLILCIAVLPRDDTVIVFGGKVHHHHHHHSRRHPPTDSEAESGRHLTSGAATPAHTSTTELSTHLERTTTLVSIASDASQPTLAQALWHFDWIGALLSTSGLTLLTFALADAETGRGWKKPYIPALLPLSAFAISSFVLWERRLERAALLKRQRGESGLTFEPLLPPSVWRAPRFGILLTIIFAAWLSFNCLSYFITVMIQVVQKVSPLQTSLRFIPMIISGIMINILSGWLIPKIKPMWVITVGTTAGAAAAILYALISPDLSYFKGMFFVLILVVGPDFAFPVAQIYSVRSVGRHHAALAGSLFATTVRVASSVGLALTSTISTAVARAYASSHSIDATDPQALLRGYRAAGWTCAAFSIFAVALAFVSLRDIGPLKGEESEIGVLDGGEKDEGKLNGSAAVGSGDVEQQQQQQQQQQHLGGGEGRAEVGRSRSIVIATGVGPLPATGVVESVELHRLSMDKRPNAEGAADSRDKRAPYHQML</sequence>
<dbReference type="Pfam" id="PF07690">
    <property type="entry name" value="MFS_1"/>
    <property type="match status" value="1"/>
</dbReference>
<dbReference type="Gene3D" id="1.20.1250.20">
    <property type="entry name" value="MFS general substrate transporter like domains"/>
    <property type="match status" value="1"/>
</dbReference>
<protein>
    <recommendedName>
        <fullName evidence="7">Major facilitator superfamily (MFS) profile domain-containing protein</fullName>
    </recommendedName>
</protein>
<feature type="transmembrane region" description="Helical" evidence="6">
    <location>
        <begin position="404"/>
        <end position="422"/>
    </location>
</feature>
<name>A0AAN6JW74_9BASI</name>
<feature type="compositionally biased region" description="Basic and acidic residues" evidence="5">
    <location>
        <begin position="650"/>
        <end position="668"/>
    </location>
</feature>
<proteinExistence type="predicted"/>
<feature type="transmembrane region" description="Helical" evidence="6">
    <location>
        <begin position="311"/>
        <end position="329"/>
    </location>
</feature>
<feature type="transmembrane region" description="Helical" evidence="6">
    <location>
        <begin position="112"/>
        <end position="137"/>
    </location>
</feature>
<dbReference type="InterPro" id="IPR036259">
    <property type="entry name" value="MFS_trans_sf"/>
</dbReference>
<feature type="region of interest" description="Disordered" evidence="5">
    <location>
        <begin position="650"/>
        <end position="674"/>
    </location>
</feature>
<evidence type="ECO:0000256" key="5">
    <source>
        <dbReference type="SAM" id="MobiDB-lite"/>
    </source>
</evidence>
<comment type="caution">
    <text evidence="8">The sequence shown here is derived from an EMBL/GenBank/DDBJ whole genome shotgun (WGS) entry which is preliminary data.</text>
</comment>
<organism evidence="8 9">
    <name type="scientific">Tilletia horrida</name>
    <dbReference type="NCBI Taxonomy" id="155126"/>
    <lineage>
        <taxon>Eukaryota</taxon>
        <taxon>Fungi</taxon>
        <taxon>Dikarya</taxon>
        <taxon>Basidiomycota</taxon>
        <taxon>Ustilaginomycotina</taxon>
        <taxon>Exobasidiomycetes</taxon>
        <taxon>Tilletiales</taxon>
        <taxon>Tilletiaceae</taxon>
        <taxon>Tilletia</taxon>
    </lineage>
</organism>
<feature type="transmembrane region" description="Helical" evidence="6">
    <location>
        <begin position="279"/>
        <end position="299"/>
    </location>
</feature>
<dbReference type="EMBL" id="JAPDMZ010000190">
    <property type="protein sequence ID" value="KAK0546506.1"/>
    <property type="molecule type" value="Genomic_DNA"/>
</dbReference>
<feature type="transmembrane region" description="Helical" evidence="6">
    <location>
        <begin position="429"/>
        <end position="448"/>
    </location>
</feature>
<keyword evidence="3 6" id="KW-1133">Transmembrane helix</keyword>
<keyword evidence="2 6" id="KW-0812">Transmembrane</keyword>
<dbReference type="AlphaFoldDB" id="A0AAN6JW74"/>
<feature type="region of interest" description="Disordered" evidence="5">
    <location>
        <begin position="575"/>
        <end position="617"/>
    </location>
</feature>
<feature type="transmembrane region" description="Helical" evidence="6">
    <location>
        <begin position="59"/>
        <end position="79"/>
    </location>
</feature>
<dbReference type="InterPro" id="IPR011701">
    <property type="entry name" value="MFS"/>
</dbReference>
<keyword evidence="9" id="KW-1185">Reference proteome</keyword>
<feature type="domain" description="Major facilitator superfamily (MFS) profile" evidence="7">
    <location>
        <begin position="21"/>
        <end position="565"/>
    </location>
</feature>
<feature type="region of interest" description="Disordered" evidence="5">
    <location>
        <begin position="215"/>
        <end position="251"/>
    </location>
</feature>
<dbReference type="GO" id="GO:0016020">
    <property type="term" value="C:membrane"/>
    <property type="evidence" value="ECO:0007669"/>
    <property type="project" value="UniProtKB-SubCell"/>
</dbReference>
<feature type="compositionally biased region" description="Low complexity" evidence="5">
    <location>
        <begin position="600"/>
        <end position="609"/>
    </location>
</feature>
<dbReference type="PANTHER" id="PTHR42718:SF10">
    <property type="entry name" value="TRANSPORTER, PUTATIVE (AFU_ORTHOLOGUE AFUA_8G06760)-RELATED"/>
    <property type="match status" value="1"/>
</dbReference>
<feature type="transmembrane region" description="Helical" evidence="6">
    <location>
        <begin position="499"/>
        <end position="521"/>
    </location>
</feature>
<comment type="subcellular location">
    <subcellularLocation>
        <location evidence="1">Membrane</location>
        <topology evidence="1">Multi-pass membrane protein</topology>
    </subcellularLocation>
</comment>
<feature type="transmembrane region" description="Helical" evidence="6">
    <location>
        <begin position="178"/>
        <end position="198"/>
    </location>
</feature>
<feature type="transmembrane region" description="Helical" evidence="6">
    <location>
        <begin position="149"/>
        <end position="172"/>
    </location>
</feature>
<dbReference type="Gene3D" id="1.20.1720.10">
    <property type="entry name" value="Multidrug resistance protein D"/>
    <property type="match status" value="1"/>
</dbReference>
<dbReference type="PROSITE" id="PS50850">
    <property type="entry name" value="MFS"/>
    <property type="match status" value="1"/>
</dbReference>
<feature type="transmembrane region" description="Helical" evidence="6">
    <location>
        <begin position="20"/>
        <end position="47"/>
    </location>
</feature>
<dbReference type="PANTHER" id="PTHR42718">
    <property type="entry name" value="MAJOR FACILITATOR SUPERFAMILY MULTIDRUG TRANSPORTER MFSC"/>
    <property type="match status" value="1"/>
</dbReference>
<evidence type="ECO:0000259" key="7">
    <source>
        <dbReference type="PROSITE" id="PS50850"/>
    </source>
</evidence>
<evidence type="ECO:0000313" key="8">
    <source>
        <dbReference type="EMBL" id="KAK0546506.1"/>
    </source>
</evidence>
<feature type="transmembrane region" description="Helical" evidence="6">
    <location>
        <begin position="88"/>
        <end position="106"/>
    </location>
</feature>
<feature type="transmembrane region" description="Helical" evidence="6">
    <location>
        <begin position="541"/>
        <end position="561"/>
    </location>
</feature>
<gene>
    <name evidence="8" type="ORF">OC846_005228</name>
</gene>
<dbReference type="GO" id="GO:0022857">
    <property type="term" value="F:transmembrane transporter activity"/>
    <property type="evidence" value="ECO:0007669"/>
    <property type="project" value="InterPro"/>
</dbReference>
<evidence type="ECO:0000256" key="4">
    <source>
        <dbReference type="ARBA" id="ARBA00023136"/>
    </source>
</evidence>
<dbReference type="SUPFAM" id="SSF103473">
    <property type="entry name" value="MFS general substrate transporter"/>
    <property type="match status" value="2"/>
</dbReference>
<evidence type="ECO:0000256" key="3">
    <source>
        <dbReference type="ARBA" id="ARBA00022989"/>
    </source>
</evidence>
<evidence type="ECO:0000256" key="1">
    <source>
        <dbReference type="ARBA" id="ARBA00004141"/>
    </source>
</evidence>
<dbReference type="Proteomes" id="UP001176517">
    <property type="component" value="Unassembled WGS sequence"/>
</dbReference>
<feature type="transmembrane region" description="Helical" evidence="6">
    <location>
        <begin position="454"/>
        <end position="478"/>
    </location>
</feature>
<dbReference type="InterPro" id="IPR020846">
    <property type="entry name" value="MFS_dom"/>
</dbReference>
<keyword evidence="4 6" id="KW-0472">Membrane</keyword>
<evidence type="ECO:0000256" key="2">
    <source>
        <dbReference type="ARBA" id="ARBA00022692"/>
    </source>
</evidence>
<accession>A0AAN6JW74</accession>
<evidence type="ECO:0000313" key="9">
    <source>
        <dbReference type="Proteomes" id="UP001176517"/>
    </source>
</evidence>
<reference evidence="8" key="1">
    <citation type="journal article" date="2023" name="PhytoFront">
        <title>Draft Genome Resources of Seven Strains of Tilletia horrida, Causal Agent of Kernel Smut of Rice.</title>
        <authorList>
            <person name="Khanal S."/>
            <person name="Antony Babu S."/>
            <person name="Zhou X.G."/>
        </authorList>
    </citation>
    <scope>NUCLEOTIDE SEQUENCE</scope>
    <source>
        <strain evidence="8">TX6</strain>
    </source>
</reference>
<feature type="transmembrane region" description="Helical" evidence="6">
    <location>
        <begin position="364"/>
        <end position="392"/>
    </location>
</feature>
<evidence type="ECO:0000256" key="6">
    <source>
        <dbReference type="SAM" id="Phobius"/>
    </source>
</evidence>